<dbReference type="EMBL" id="NFKE01000011">
    <property type="protein sequence ID" value="OUP32698.1"/>
    <property type="molecule type" value="Genomic_DNA"/>
</dbReference>
<evidence type="ECO:0000313" key="3">
    <source>
        <dbReference type="EMBL" id="OUP32698.1"/>
    </source>
</evidence>
<feature type="compositionally biased region" description="Basic and acidic residues" evidence="1">
    <location>
        <begin position="23"/>
        <end position="43"/>
    </location>
</feature>
<dbReference type="Proteomes" id="UP000196587">
    <property type="component" value="Unassembled WGS sequence"/>
</dbReference>
<dbReference type="RefSeq" id="WP_009121837.1">
    <property type="nucleotide sequence ID" value="NZ_CABIZW010000006.1"/>
</dbReference>
<protein>
    <submittedName>
        <fullName evidence="3">Uncharacterized protein</fullName>
    </submittedName>
</protein>
<evidence type="ECO:0000313" key="4">
    <source>
        <dbReference type="EMBL" id="RGT29084.1"/>
    </source>
</evidence>
<evidence type="ECO:0000313" key="5">
    <source>
        <dbReference type="EMBL" id="RGV50070.1"/>
    </source>
</evidence>
<evidence type="ECO:0000313" key="6">
    <source>
        <dbReference type="Proteomes" id="UP000195386"/>
    </source>
</evidence>
<dbReference type="AlphaFoldDB" id="A0A1Y4JJK2"/>
<dbReference type="EMBL" id="QRWP01000020">
    <property type="protein sequence ID" value="RGT29084.1"/>
    <property type="molecule type" value="Genomic_DNA"/>
</dbReference>
<dbReference type="EMBL" id="NFII01000016">
    <property type="protein sequence ID" value="OUN99963.1"/>
    <property type="molecule type" value="Genomic_DNA"/>
</dbReference>
<proteinExistence type="predicted"/>
<evidence type="ECO:0000313" key="7">
    <source>
        <dbReference type="Proteomes" id="UP000196587"/>
    </source>
</evidence>
<reference evidence="6 7" key="1">
    <citation type="submission" date="2017-04" db="EMBL/GenBank/DDBJ databases">
        <title>Function of individual gut microbiota members based on whole genome sequencing of pure cultures obtained from chicken caecum.</title>
        <authorList>
            <person name="Medvecky M."/>
            <person name="Cejkova D."/>
            <person name="Polansky O."/>
            <person name="Karasova D."/>
            <person name="Kubasova T."/>
            <person name="Cizek A."/>
            <person name="Rychlik I."/>
        </authorList>
    </citation>
    <scope>NUCLEOTIDE SEQUENCE [LARGE SCALE GENOMIC DNA]</scope>
    <source>
        <strain evidence="7">An189</strain>
        <strain evidence="6">An43</strain>
    </source>
</reference>
<evidence type="ECO:0000256" key="1">
    <source>
        <dbReference type="SAM" id="MobiDB-lite"/>
    </source>
</evidence>
<sequence>MDDMIYRNDSIAEENIDPNGRPAENKFEEWSEEVSERTDLGYKEQKVKSAKERKKLIKEMDEIIKKEIE</sequence>
<dbReference type="Proteomes" id="UP000195386">
    <property type="component" value="Unassembled WGS sequence"/>
</dbReference>
<evidence type="ECO:0000313" key="2">
    <source>
        <dbReference type="EMBL" id="OUN99963.1"/>
    </source>
</evidence>
<name>A0A1Y4JJK2_9BACE</name>
<dbReference type="GeneID" id="61677587"/>
<organism evidence="3 7">
    <name type="scientific">Bacteroides clarus</name>
    <dbReference type="NCBI Taxonomy" id="626929"/>
    <lineage>
        <taxon>Bacteria</taxon>
        <taxon>Pseudomonadati</taxon>
        <taxon>Bacteroidota</taxon>
        <taxon>Bacteroidia</taxon>
        <taxon>Bacteroidales</taxon>
        <taxon>Bacteroidaceae</taxon>
        <taxon>Bacteroides</taxon>
    </lineage>
</organism>
<feature type="region of interest" description="Disordered" evidence="1">
    <location>
        <begin position="1"/>
        <end position="43"/>
    </location>
</feature>
<evidence type="ECO:0000313" key="9">
    <source>
        <dbReference type="Proteomes" id="UP000285159"/>
    </source>
</evidence>
<reference evidence="8 9" key="3">
    <citation type="submission" date="2018-08" db="EMBL/GenBank/DDBJ databases">
        <title>A genome reference for cultivated species of the human gut microbiota.</title>
        <authorList>
            <person name="Zou Y."/>
            <person name="Xue W."/>
            <person name="Luo G."/>
        </authorList>
    </citation>
    <scope>NUCLEOTIDE SEQUENCE [LARGE SCALE GENOMIC DNA]</scope>
    <source>
        <strain evidence="5 8">AF14-27</strain>
        <strain evidence="4 9">AF19-1AC</strain>
    </source>
</reference>
<evidence type="ECO:0000313" key="8">
    <source>
        <dbReference type="Proteomes" id="UP000284366"/>
    </source>
</evidence>
<gene>
    <name evidence="3" type="ORF">B5F24_14015</name>
    <name evidence="2" type="ORF">B5F97_14565</name>
    <name evidence="5" type="ORF">DWW09_15285</name>
    <name evidence="4" type="ORF">DWX38_16010</name>
</gene>
<reference evidence="3" key="2">
    <citation type="journal article" date="2018" name="BMC Genomics">
        <title>Whole genome sequencing and function prediction of 133 gut anaerobes isolated from chicken caecum in pure cultures.</title>
        <authorList>
            <person name="Medvecky M."/>
            <person name="Cejkova D."/>
            <person name="Polansky O."/>
            <person name="Karasova D."/>
            <person name="Kubasova T."/>
            <person name="Cizek A."/>
            <person name="Rychlik I."/>
        </authorList>
    </citation>
    <scope>NUCLEOTIDE SEQUENCE</scope>
    <source>
        <strain evidence="3">An189</strain>
        <strain evidence="2">An43</strain>
    </source>
</reference>
<comment type="caution">
    <text evidence="3">The sequence shown here is derived from an EMBL/GenBank/DDBJ whole genome shotgun (WGS) entry which is preliminary data.</text>
</comment>
<dbReference type="Proteomes" id="UP000285159">
    <property type="component" value="Unassembled WGS sequence"/>
</dbReference>
<dbReference type="EMBL" id="QRZG01000032">
    <property type="protein sequence ID" value="RGV50070.1"/>
    <property type="molecule type" value="Genomic_DNA"/>
</dbReference>
<dbReference type="Proteomes" id="UP000284366">
    <property type="component" value="Unassembled WGS sequence"/>
</dbReference>
<accession>A0A1Y4JJK2</accession>